<accession>A0ABT2JH43</accession>
<dbReference type="SMART" id="SM00382">
    <property type="entry name" value="AAA"/>
    <property type="match status" value="1"/>
</dbReference>
<dbReference type="SUPFAM" id="SSF90123">
    <property type="entry name" value="ABC transporter transmembrane region"/>
    <property type="match status" value="1"/>
</dbReference>
<organism evidence="9 10">
    <name type="scientific">Actinophytocola gossypii</name>
    <dbReference type="NCBI Taxonomy" id="2812003"/>
    <lineage>
        <taxon>Bacteria</taxon>
        <taxon>Bacillati</taxon>
        <taxon>Actinomycetota</taxon>
        <taxon>Actinomycetes</taxon>
        <taxon>Pseudonocardiales</taxon>
        <taxon>Pseudonocardiaceae</taxon>
    </lineage>
</organism>
<dbReference type="SUPFAM" id="SSF52540">
    <property type="entry name" value="P-loop containing nucleoside triphosphate hydrolases"/>
    <property type="match status" value="1"/>
</dbReference>
<dbReference type="InterPro" id="IPR039421">
    <property type="entry name" value="Type_1_exporter"/>
</dbReference>
<evidence type="ECO:0000313" key="9">
    <source>
        <dbReference type="EMBL" id="MCT2587058.1"/>
    </source>
</evidence>
<dbReference type="Gene3D" id="1.20.1560.10">
    <property type="entry name" value="ABC transporter type 1, transmembrane domain"/>
    <property type="match status" value="1"/>
</dbReference>
<feature type="transmembrane region" description="Helical" evidence="7">
    <location>
        <begin position="66"/>
        <end position="86"/>
    </location>
</feature>
<dbReference type="InterPro" id="IPR036640">
    <property type="entry name" value="ABC1_TM_sf"/>
</dbReference>
<dbReference type="InterPro" id="IPR017871">
    <property type="entry name" value="ABC_transporter-like_CS"/>
</dbReference>
<evidence type="ECO:0000256" key="5">
    <source>
        <dbReference type="ARBA" id="ARBA00022989"/>
    </source>
</evidence>
<feature type="domain" description="ABC transporter" evidence="8">
    <location>
        <begin position="351"/>
        <end position="587"/>
    </location>
</feature>
<dbReference type="GO" id="GO:0005524">
    <property type="term" value="F:ATP binding"/>
    <property type="evidence" value="ECO:0007669"/>
    <property type="project" value="UniProtKB-KW"/>
</dbReference>
<dbReference type="InterPro" id="IPR003439">
    <property type="entry name" value="ABC_transporter-like_ATP-bd"/>
</dbReference>
<protein>
    <submittedName>
        <fullName evidence="9">ABC transporter ATP-binding protein</fullName>
    </submittedName>
</protein>
<keyword evidence="2 7" id="KW-0812">Transmembrane</keyword>
<evidence type="ECO:0000256" key="3">
    <source>
        <dbReference type="ARBA" id="ARBA00022741"/>
    </source>
</evidence>
<sequence length="609" mass="64221">MRPADAVRARLAPRRALLTMLWRAAGWRILGVGVLAVAQGLAPTAAILATGIIIDAVHTPDGDRAVLGLVLFGGALLVRVVLTALLDYLVRVLDGRYGQVVHDTIARATLRTPHVAALEEPAVVGELASLAEFERVDGFVRTVSQLREVVQRRATGLGSVVVLVGFAWWMPLVLLVAWRGLAHGVRRWIDHGVGLKTTVGARMTRRPRYLRGLAVDAPAAKEVRLFGLAGWLVDGYADSYREALRHIWTGRALGMRSVLAGSAGLAAAHLLVLGTAGWQALTGALSVAQLVVLVQAVLGTGALGFLGEPELTLGRARQVARQALRLEQTLRPARTATRTAGRPAPGGALPVRLTGVRFTYPTRTRPTLDGLDLEIPAGQSVAVVGGNGAGKSTLIKVLCGLYEPDLGRVEIGGHPPGGPDNRIGAIFQNFTRYELPLRANVGFGSPGAGQEVLTAALADAGAGDLPATLRAGWDTVLSAGYPDGQDLSGGQWQKVALARALAAVRGGAGLLVLDEPTAALDVRAEAELFDRFRAATTGVTTILVSHRLASVCRADRIVVIDDGRVVEDGTHEDLMAAGGRYAAMFTLQAERFVPAAPRVAAREREPARG</sequence>
<dbReference type="Pfam" id="PF00005">
    <property type="entry name" value="ABC_tran"/>
    <property type="match status" value="1"/>
</dbReference>
<dbReference type="PANTHER" id="PTHR43394:SF1">
    <property type="entry name" value="ATP-BINDING CASSETTE SUB-FAMILY B MEMBER 10, MITOCHONDRIAL"/>
    <property type="match status" value="1"/>
</dbReference>
<comment type="caution">
    <text evidence="9">The sequence shown here is derived from an EMBL/GenBank/DDBJ whole genome shotgun (WGS) entry which is preliminary data.</text>
</comment>
<keyword evidence="5 7" id="KW-1133">Transmembrane helix</keyword>
<dbReference type="PROSITE" id="PS00211">
    <property type="entry name" value="ABC_TRANSPORTER_1"/>
    <property type="match status" value="1"/>
</dbReference>
<evidence type="ECO:0000256" key="1">
    <source>
        <dbReference type="ARBA" id="ARBA00004651"/>
    </source>
</evidence>
<keyword evidence="3" id="KW-0547">Nucleotide-binding</keyword>
<evidence type="ECO:0000259" key="8">
    <source>
        <dbReference type="PROSITE" id="PS50893"/>
    </source>
</evidence>
<keyword evidence="10" id="KW-1185">Reference proteome</keyword>
<dbReference type="Proteomes" id="UP001156441">
    <property type="component" value="Unassembled WGS sequence"/>
</dbReference>
<evidence type="ECO:0000313" key="10">
    <source>
        <dbReference type="Proteomes" id="UP001156441"/>
    </source>
</evidence>
<evidence type="ECO:0000256" key="6">
    <source>
        <dbReference type="ARBA" id="ARBA00023136"/>
    </source>
</evidence>
<evidence type="ECO:0000256" key="7">
    <source>
        <dbReference type="SAM" id="Phobius"/>
    </source>
</evidence>
<dbReference type="RefSeq" id="WP_260194946.1">
    <property type="nucleotide sequence ID" value="NZ_JAFFZE010000023.1"/>
</dbReference>
<gene>
    <name evidence="9" type="ORF">JT362_28435</name>
</gene>
<dbReference type="PANTHER" id="PTHR43394">
    <property type="entry name" value="ATP-DEPENDENT PERMEASE MDL1, MITOCHONDRIAL"/>
    <property type="match status" value="1"/>
</dbReference>
<evidence type="ECO:0000256" key="2">
    <source>
        <dbReference type="ARBA" id="ARBA00022692"/>
    </source>
</evidence>
<dbReference type="PROSITE" id="PS50893">
    <property type="entry name" value="ABC_TRANSPORTER_2"/>
    <property type="match status" value="1"/>
</dbReference>
<dbReference type="InterPro" id="IPR027417">
    <property type="entry name" value="P-loop_NTPase"/>
</dbReference>
<evidence type="ECO:0000256" key="4">
    <source>
        <dbReference type="ARBA" id="ARBA00022840"/>
    </source>
</evidence>
<dbReference type="EMBL" id="JAFFZE010000023">
    <property type="protein sequence ID" value="MCT2587058.1"/>
    <property type="molecule type" value="Genomic_DNA"/>
</dbReference>
<keyword evidence="4 9" id="KW-0067">ATP-binding</keyword>
<keyword evidence="6 7" id="KW-0472">Membrane</keyword>
<proteinExistence type="predicted"/>
<comment type="subcellular location">
    <subcellularLocation>
        <location evidence="1">Cell membrane</location>
        <topology evidence="1">Multi-pass membrane protein</topology>
    </subcellularLocation>
</comment>
<feature type="transmembrane region" description="Helical" evidence="7">
    <location>
        <begin position="156"/>
        <end position="178"/>
    </location>
</feature>
<reference evidence="9 10" key="1">
    <citation type="submission" date="2021-02" db="EMBL/GenBank/DDBJ databases">
        <title>Actinophytocola xerophila sp. nov., isolated from soil of cotton cropping field.</title>
        <authorList>
            <person name="Huang R."/>
            <person name="Chen X."/>
            <person name="Ge X."/>
            <person name="Liu W."/>
        </authorList>
    </citation>
    <scope>NUCLEOTIDE SEQUENCE [LARGE SCALE GENOMIC DNA]</scope>
    <source>
        <strain evidence="9 10">S1-96</strain>
    </source>
</reference>
<feature type="transmembrane region" description="Helical" evidence="7">
    <location>
        <begin position="29"/>
        <end position="54"/>
    </location>
</feature>
<name>A0ABT2JH43_9PSEU</name>
<dbReference type="InterPro" id="IPR003593">
    <property type="entry name" value="AAA+_ATPase"/>
</dbReference>
<dbReference type="Gene3D" id="3.40.50.300">
    <property type="entry name" value="P-loop containing nucleotide triphosphate hydrolases"/>
    <property type="match status" value="1"/>
</dbReference>